<dbReference type="InterPro" id="IPR013249">
    <property type="entry name" value="RNA_pol_sigma70_r4_t2"/>
</dbReference>
<evidence type="ECO:0000259" key="7">
    <source>
        <dbReference type="Pfam" id="PF08281"/>
    </source>
</evidence>
<dbReference type="Proteomes" id="UP001501588">
    <property type="component" value="Unassembled WGS sequence"/>
</dbReference>
<evidence type="ECO:0000256" key="3">
    <source>
        <dbReference type="ARBA" id="ARBA00023082"/>
    </source>
</evidence>
<dbReference type="EMBL" id="BAAAFZ010000099">
    <property type="protein sequence ID" value="GAA0605203.1"/>
    <property type="molecule type" value="Genomic_DNA"/>
</dbReference>
<keyword evidence="3" id="KW-0731">Sigma factor</keyword>
<dbReference type="NCBIfam" id="TIGR02937">
    <property type="entry name" value="sigma70-ECF"/>
    <property type="match status" value="1"/>
</dbReference>
<keyword evidence="4" id="KW-0238">DNA-binding</keyword>
<dbReference type="InterPro" id="IPR014284">
    <property type="entry name" value="RNA_pol_sigma-70_dom"/>
</dbReference>
<evidence type="ECO:0000313" key="8">
    <source>
        <dbReference type="EMBL" id="GAA0605203.1"/>
    </source>
</evidence>
<evidence type="ECO:0000256" key="2">
    <source>
        <dbReference type="ARBA" id="ARBA00023015"/>
    </source>
</evidence>
<keyword evidence="5" id="KW-0804">Transcription</keyword>
<evidence type="ECO:0000256" key="1">
    <source>
        <dbReference type="ARBA" id="ARBA00010641"/>
    </source>
</evidence>
<dbReference type="CDD" id="cd06171">
    <property type="entry name" value="Sigma70_r4"/>
    <property type="match status" value="1"/>
</dbReference>
<evidence type="ECO:0000256" key="4">
    <source>
        <dbReference type="ARBA" id="ARBA00023125"/>
    </source>
</evidence>
<keyword evidence="9" id="KW-1185">Reference proteome</keyword>
<dbReference type="InterPro" id="IPR007627">
    <property type="entry name" value="RNA_pol_sigma70_r2"/>
</dbReference>
<dbReference type="InterPro" id="IPR036388">
    <property type="entry name" value="WH-like_DNA-bd_sf"/>
</dbReference>
<dbReference type="InterPro" id="IPR013324">
    <property type="entry name" value="RNA_pol_sigma_r3/r4-like"/>
</dbReference>
<organism evidence="8 9">
    <name type="scientific">Craurococcus roseus</name>
    <dbReference type="NCBI Taxonomy" id="77585"/>
    <lineage>
        <taxon>Bacteria</taxon>
        <taxon>Pseudomonadati</taxon>
        <taxon>Pseudomonadota</taxon>
        <taxon>Alphaproteobacteria</taxon>
        <taxon>Acetobacterales</taxon>
        <taxon>Acetobacteraceae</taxon>
        <taxon>Craurococcus</taxon>
    </lineage>
</organism>
<reference evidence="8 9" key="1">
    <citation type="journal article" date="2019" name="Int. J. Syst. Evol. Microbiol.">
        <title>The Global Catalogue of Microorganisms (GCM) 10K type strain sequencing project: providing services to taxonomists for standard genome sequencing and annotation.</title>
        <authorList>
            <consortium name="The Broad Institute Genomics Platform"/>
            <consortium name="The Broad Institute Genome Sequencing Center for Infectious Disease"/>
            <person name="Wu L."/>
            <person name="Ma J."/>
        </authorList>
    </citation>
    <scope>NUCLEOTIDE SEQUENCE [LARGE SCALE GENOMIC DNA]</scope>
    <source>
        <strain evidence="8 9">JCM 9933</strain>
    </source>
</reference>
<dbReference type="PANTHER" id="PTHR43133">
    <property type="entry name" value="RNA POLYMERASE ECF-TYPE SIGMA FACTO"/>
    <property type="match status" value="1"/>
</dbReference>
<dbReference type="SUPFAM" id="SSF88946">
    <property type="entry name" value="Sigma2 domain of RNA polymerase sigma factors"/>
    <property type="match status" value="1"/>
</dbReference>
<comment type="caution">
    <text evidence="8">The sequence shown here is derived from an EMBL/GenBank/DDBJ whole genome shotgun (WGS) entry which is preliminary data.</text>
</comment>
<dbReference type="Gene3D" id="1.10.10.10">
    <property type="entry name" value="Winged helix-like DNA-binding domain superfamily/Winged helix DNA-binding domain"/>
    <property type="match status" value="1"/>
</dbReference>
<name>A0ABN1G700_9PROT</name>
<comment type="similarity">
    <text evidence="1">Belongs to the sigma-70 factor family. ECF subfamily.</text>
</comment>
<accession>A0ABN1G700</accession>
<feature type="domain" description="RNA polymerase sigma factor 70 region 4 type 2" evidence="7">
    <location>
        <begin position="193"/>
        <end position="244"/>
    </location>
</feature>
<dbReference type="PANTHER" id="PTHR43133:SF8">
    <property type="entry name" value="RNA POLYMERASE SIGMA FACTOR HI_1459-RELATED"/>
    <property type="match status" value="1"/>
</dbReference>
<evidence type="ECO:0000259" key="6">
    <source>
        <dbReference type="Pfam" id="PF04542"/>
    </source>
</evidence>
<feature type="domain" description="RNA polymerase sigma-70 region 2" evidence="6">
    <location>
        <begin position="74"/>
        <end position="141"/>
    </location>
</feature>
<dbReference type="InterPro" id="IPR039425">
    <property type="entry name" value="RNA_pol_sigma-70-like"/>
</dbReference>
<dbReference type="Pfam" id="PF08281">
    <property type="entry name" value="Sigma70_r4_2"/>
    <property type="match status" value="1"/>
</dbReference>
<dbReference type="InterPro" id="IPR013325">
    <property type="entry name" value="RNA_pol_sigma_r2"/>
</dbReference>
<keyword evidence="2" id="KW-0805">Transcription regulation</keyword>
<dbReference type="Pfam" id="PF04542">
    <property type="entry name" value="Sigma70_r2"/>
    <property type="match status" value="1"/>
</dbReference>
<sequence>MIVSRPRRSGRCRRAFDTVHSRRRGWRYTAGRVFFRTGGNQPVGAEGGRPVAPDEDAALLPGLRAGDEAAFRALVRRHHMRLVRLATVFTGARARAEEAVQDAWVVVVTSLGNYSGEAPLGAWIAGIVVNKARTRAARDGRVVSFADMARAEAEGPALEPERFMPDGHWAERFGAWSALTPEREAGDRQLLSRVGEALDALPPAQRAVVLLRDVECQEPAAICAALGISEANMRVLLHRARVRLRDAAAALVEPEALPKRSTFGKRA</sequence>
<proteinExistence type="inferred from homology"/>
<gene>
    <name evidence="8" type="ORF">GCM10009416_48400</name>
</gene>
<dbReference type="SUPFAM" id="SSF88659">
    <property type="entry name" value="Sigma3 and sigma4 domains of RNA polymerase sigma factors"/>
    <property type="match status" value="1"/>
</dbReference>
<evidence type="ECO:0000256" key="5">
    <source>
        <dbReference type="ARBA" id="ARBA00023163"/>
    </source>
</evidence>
<dbReference type="Gene3D" id="1.10.1740.10">
    <property type="match status" value="1"/>
</dbReference>
<protein>
    <recommendedName>
        <fullName evidence="10">Sigma-70 family RNA polymerase sigma factor</fullName>
    </recommendedName>
</protein>
<evidence type="ECO:0008006" key="10">
    <source>
        <dbReference type="Google" id="ProtNLM"/>
    </source>
</evidence>
<evidence type="ECO:0000313" key="9">
    <source>
        <dbReference type="Proteomes" id="UP001501588"/>
    </source>
</evidence>